<accession>A0ABP8IHH8</accession>
<comment type="caution">
    <text evidence="1">The sequence shown here is derived from an EMBL/GenBank/DDBJ whole genome shotgun (WGS) entry which is preliminary data.</text>
</comment>
<name>A0ABP8IHH8_9BACT</name>
<evidence type="ECO:0000313" key="2">
    <source>
        <dbReference type="Proteomes" id="UP001501153"/>
    </source>
</evidence>
<keyword evidence="2" id="KW-1185">Reference proteome</keyword>
<gene>
    <name evidence="1" type="ORF">GCM10023185_24810</name>
</gene>
<dbReference type="Proteomes" id="UP001501153">
    <property type="component" value="Unassembled WGS sequence"/>
</dbReference>
<protein>
    <submittedName>
        <fullName evidence="1">Uncharacterized protein</fullName>
    </submittedName>
</protein>
<proteinExistence type="predicted"/>
<organism evidence="1 2">
    <name type="scientific">Hymenobacter saemangeumensis</name>
    <dbReference type="NCBI Taxonomy" id="1084522"/>
    <lineage>
        <taxon>Bacteria</taxon>
        <taxon>Pseudomonadati</taxon>
        <taxon>Bacteroidota</taxon>
        <taxon>Cytophagia</taxon>
        <taxon>Cytophagales</taxon>
        <taxon>Hymenobacteraceae</taxon>
        <taxon>Hymenobacter</taxon>
    </lineage>
</organism>
<reference evidence="2" key="1">
    <citation type="journal article" date="2019" name="Int. J. Syst. Evol. Microbiol.">
        <title>The Global Catalogue of Microorganisms (GCM) 10K type strain sequencing project: providing services to taxonomists for standard genome sequencing and annotation.</title>
        <authorList>
            <consortium name="The Broad Institute Genomics Platform"/>
            <consortium name="The Broad Institute Genome Sequencing Center for Infectious Disease"/>
            <person name="Wu L."/>
            <person name="Ma J."/>
        </authorList>
    </citation>
    <scope>NUCLEOTIDE SEQUENCE [LARGE SCALE GENOMIC DNA]</scope>
    <source>
        <strain evidence="2">JCM 17923</strain>
    </source>
</reference>
<sequence length="274" mass="30380">MLKHKLTPEQVRAFQNEIEGAFRKSLEPQTIHARIEQMVKLFSNGNKSAFGRQADLQSGVLAGLIGGRLNKPSFEVIQRLTNAYPQVREEWLISGRGSMLKEACNPQGLKSYLELVRTDLSAPLPTSDFEKIEATIQQLESYVHALSYYEPAFKAIEQGIYSHINKAEVQDYPQLLEAAIKQKGAIEKIRETYLSKLATGVPSESSQIKGFIEVVETKGRSVLISLSSISHVYPNSHNATNAVIELTTSNSEGNIIIDTSTSFEDIKDLIQAAV</sequence>
<evidence type="ECO:0000313" key="1">
    <source>
        <dbReference type="EMBL" id="GAA4358815.1"/>
    </source>
</evidence>
<dbReference type="EMBL" id="BAABGZ010000028">
    <property type="protein sequence ID" value="GAA4358815.1"/>
    <property type="molecule type" value="Genomic_DNA"/>
</dbReference>
<dbReference type="RefSeq" id="WP_345236374.1">
    <property type="nucleotide sequence ID" value="NZ_BAABGZ010000028.1"/>
</dbReference>